<sequence>MLIELSELARGGSPVQTKMFVGGRWVSGSASSLQPVENPADGSEIAFTPMASAAEAEEAVSAARLAQPLWAALAPVERGRLVGLLADQVNDHAELLAQIITMEQGKPIGQARGEVAATATFLRYAAEQARRMEGEIVPSDARNEEIWVRRVPHGVVTGITAWNYPAALAARKLGPALVAGNAFVLKSHEFTPLSGLFIAALAEKIGFPAGVINVVTGDGRVAGSRLVELSDMVTMTGSTRAGREIYRTGADDIKVVRLELGGKAPFIVMEDADIDAAVESAVTARFTNCGQICTCNERMYLHRSISEQFLEKFVARVRALTIAPPLEDPDLGPKISAGEVTKVEEIIARSVREGAEELLRGGAITEGRLKSGHFMAPSVLLATSNGNPAMQEEIFGPVAVAMVVDDFEQALAHANDTKFGLSAFVYTRDLRRLMRLTNELNFGEIYFNRTNGELVQGFHSGWGLSGIGGEDGKHGFDGYLRKKTMYVNWS</sequence>
<reference evidence="6 7" key="1">
    <citation type="submission" date="2019-06" db="EMBL/GenBank/DDBJ databases">
        <title>Rhizobium sp. CL12 isolated from roots of soybean.</title>
        <authorList>
            <person name="Wang C."/>
        </authorList>
    </citation>
    <scope>NUCLEOTIDE SEQUENCE [LARGE SCALE GENOMIC DNA]</scope>
    <source>
        <strain evidence="6 7">CL12</strain>
    </source>
</reference>
<dbReference type="Pfam" id="PF00171">
    <property type="entry name" value="Aldedh"/>
    <property type="match status" value="1"/>
</dbReference>
<protein>
    <submittedName>
        <fullName evidence="6">Aldehyde dehydrogenase family protein</fullName>
    </submittedName>
</protein>
<dbReference type="PROSITE" id="PS00687">
    <property type="entry name" value="ALDEHYDE_DEHYDR_GLU"/>
    <property type="match status" value="1"/>
</dbReference>
<evidence type="ECO:0000256" key="2">
    <source>
        <dbReference type="ARBA" id="ARBA00023002"/>
    </source>
</evidence>
<dbReference type="Gene3D" id="3.40.605.10">
    <property type="entry name" value="Aldehyde Dehydrogenase, Chain A, domain 1"/>
    <property type="match status" value="1"/>
</dbReference>
<comment type="similarity">
    <text evidence="1 4">Belongs to the aldehyde dehydrogenase family.</text>
</comment>
<accession>A0A504U921</accession>
<dbReference type="EMBL" id="VFYP01000001">
    <property type="protein sequence ID" value="TPP09987.1"/>
    <property type="molecule type" value="Genomic_DNA"/>
</dbReference>
<organism evidence="6 7">
    <name type="scientific">Rhizobium glycinendophyticum</name>
    <dbReference type="NCBI Taxonomy" id="2589807"/>
    <lineage>
        <taxon>Bacteria</taxon>
        <taxon>Pseudomonadati</taxon>
        <taxon>Pseudomonadota</taxon>
        <taxon>Alphaproteobacteria</taxon>
        <taxon>Hyphomicrobiales</taxon>
        <taxon>Rhizobiaceae</taxon>
        <taxon>Rhizobium/Agrobacterium group</taxon>
        <taxon>Rhizobium</taxon>
    </lineage>
</organism>
<dbReference type="PANTHER" id="PTHR43353:SF5">
    <property type="entry name" value="SUCCINATE-SEMIALDEHYDE DEHYDROGENASE, MITOCHONDRIAL"/>
    <property type="match status" value="1"/>
</dbReference>
<dbReference type="PANTHER" id="PTHR43353">
    <property type="entry name" value="SUCCINATE-SEMIALDEHYDE DEHYDROGENASE, MITOCHONDRIAL"/>
    <property type="match status" value="1"/>
</dbReference>
<evidence type="ECO:0000256" key="4">
    <source>
        <dbReference type="RuleBase" id="RU003345"/>
    </source>
</evidence>
<dbReference type="Gene3D" id="3.40.309.10">
    <property type="entry name" value="Aldehyde Dehydrogenase, Chain A, domain 2"/>
    <property type="match status" value="1"/>
</dbReference>
<dbReference type="InterPro" id="IPR016161">
    <property type="entry name" value="Ald_DH/histidinol_DH"/>
</dbReference>
<dbReference type="AlphaFoldDB" id="A0A504U921"/>
<dbReference type="InterPro" id="IPR016160">
    <property type="entry name" value="Ald_DH_CS_CYS"/>
</dbReference>
<evidence type="ECO:0000313" key="6">
    <source>
        <dbReference type="EMBL" id="TPP09987.1"/>
    </source>
</evidence>
<keyword evidence="7" id="KW-1185">Reference proteome</keyword>
<dbReference type="PROSITE" id="PS00070">
    <property type="entry name" value="ALDEHYDE_DEHYDR_CYS"/>
    <property type="match status" value="1"/>
</dbReference>
<proteinExistence type="inferred from homology"/>
<dbReference type="Proteomes" id="UP000316429">
    <property type="component" value="Unassembled WGS sequence"/>
</dbReference>
<dbReference type="SUPFAM" id="SSF53720">
    <property type="entry name" value="ALDH-like"/>
    <property type="match status" value="1"/>
</dbReference>
<dbReference type="GO" id="GO:0009450">
    <property type="term" value="P:gamma-aminobutyric acid catabolic process"/>
    <property type="evidence" value="ECO:0007669"/>
    <property type="project" value="TreeGrafter"/>
</dbReference>
<dbReference type="RefSeq" id="WP_140826350.1">
    <property type="nucleotide sequence ID" value="NZ_VFYP01000001.1"/>
</dbReference>
<keyword evidence="2 4" id="KW-0560">Oxidoreductase</keyword>
<dbReference type="OrthoDB" id="9812625at2"/>
<dbReference type="GO" id="GO:0004777">
    <property type="term" value="F:succinate-semialdehyde dehydrogenase (NAD+) activity"/>
    <property type="evidence" value="ECO:0007669"/>
    <property type="project" value="TreeGrafter"/>
</dbReference>
<evidence type="ECO:0000256" key="3">
    <source>
        <dbReference type="PROSITE-ProRule" id="PRU10007"/>
    </source>
</evidence>
<evidence type="ECO:0000259" key="5">
    <source>
        <dbReference type="Pfam" id="PF00171"/>
    </source>
</evidence>
<feature type="active site" evidence="3">
    <location>
        <position position="259"/>
    </location>
</feature>
<dbReference type="InterPro" id="IPR015590">
    <property type="entry name" value="Aldehyde_DH_dom"/>
</dbReference>
<feature type="domain" description="Aldehyde dehydrogenase" evidence="5">
    <location>
        <begin position="25"/>
        <end position="484"/>
    </location>
</feature>
<evidence type="ECO:0000256" key="1">
    <source>
        <dbReference type="ARBA" id="ARBA00009986"/>
    </source>
</evidence>
<dbReference type="InterPro" id="IPR016162">
    <property type="entry name" value="Ald_DH_N"/>
</dbReference>
<dbReference type="InterPro" id="IPR016163">
    <property type="entry name" value="Ald_DH_C"/>
</dbReference>
<name>A0A504U921_9HYPH</name>
<comment type="caution">
    <text evidence="6">The sequence shown here is derived from an EMBL/GenBank/DDBJ whole genome shotgun (WGS) entry which is preliminary data.</text>
</comment>
<dbReference type="FunFam" id="3.40.605.10:FF:000007">
    <property type="entry name" value="NAD/NADP-dependent betaine aldehyde dehydrogenase"/>
    <property type="match status" value="1"/>
</dbReference>
<dbReference type="FunFam" id="3.40.309.10:FF:000009">
    <property type="entry name" value="Aldehyde dehydrogenase A"/>
    <property type="match status" value="1"/>
</dbReference>
<dbReference type="InterPro" id="IPR029510">
    <property type="entry name" value="Ald_DH_CS_GLU"/>
</dbReference>
<gene>
    <name evidence="6" type="ORF">FJQ55_03690</name>
</gene>
<dbReference type="InterPro" id="IPR050740">
    <property type="entry name" value="Aldehyde_DH_Superfamily"/>
</dbReference>
<evidence type="ECO:0000313" key="7">
    <source>
        <dbReference type="Proteomes" id="UP000316429"/>
    </source>
</evidence>